<feature type="non-terminal residue" evidence="1">
    <location>
        <position position="473"/>
    </location>
</feature>
<dbReference type="NCBIfam" id="NF033445">
    <property type="entry name" value="BREX_PglZ_4"/>
    <property type="match status" value="1"/>
</dbReference>
<evidence type="ECO:0000313" key="2">
    <source>
        <dbReference type="Proteomes" id="UP000297225"/>
    </source>
</evidence>
<gene>
    <name evidence="1" type="primary">pglZ</name>
    <name evidence="1" type="ORF">E4P47_09540</name>
</gene>
<evidence type="ECO:0000313" key="1">
    <source>
        <dbReference type="EMBL" id="TFH93963.1"/>
    </source>
</evidence>
<comment type="caution">
    <text evidence="1">The sequence shown here is derived from an EMBL/GenBank/DDBJ whole genome shotgun (WGS) entry which is preliminary data.</text>
</comment>
<keyword evidence="2" id="KW-1185">Reference proteome</keyword>
<reference evidence="1 2" key="1">
    <citation type="submission" date="2019-03" db="EMBL/GenBank/DDBJ databases">
        <title>Porphyromonas levii Isolated from the Uterus of Dairy Cows.</title>
        <authorList>
            <person name="Francis A.M."/>
        </authorList>
    </citation>
    <scope>NUCLEOTIDE SEQUENCE [LARGE SCALE GENOMIC DNA]</scope>
    <source>
        <strain evidence="1 2">AF5678</strain>
    </source>
</reference>
<proteinExistence type="predicted"/>
<accession>A0A4Y8WMD4</accession>
<dbReference type="Proteomes" id="UP000297225">
    <property type="component" value="Unassembled WGS sequence"/>
</dbReference>
<dbReference type="EMBL" id="SPNC01000238">
    <property type="protein sequence ID" value="TFH93963.1"/>
    <property type="molecule type" value="Genomic_DNA"/>
</dbReference>
<sequence>MHKEFDQLELLIEELNQDKQAGGAGASIRNRYPVRFILFDDFSSASTFVSKVVSTGVVKMQELAEWVDKCNPDIMLTRNEVGKKILEYIKENDTSDSVIVPFSELARFYPDEDFKALIKHIRGVQATKKGVEYSQRIYIPMIGQYGKMSFFFDDQQCFCWRLTQSIEQKSYEVILTPQTYGVKGLEQNYTIIKNLSDWLNVWRDEKCLPRMIIQSESINKLYVNARPDNAINYIHCSNVKEFLSNGLGLDFSSIPYTEEDDDYWCRLATKVNSNSFTIESFFNNYFGINDLNDHKKFMKLWFNNQDSFHQWLLISYYLVKVGTSGYLGYVLSTSCCKSTSSLVSALVLKIFEVKEPETYLHERSEIISLVKTENIRLQNDVEKKVREELEAIVADSGHETALRYNEGFAQSEKELIIEWVGSGNIDKSKIGGIFPELQAYMDNIELSDDTSVQWIWDYMTTYKQCKIANSYSD</sequence>
<dbReference type="RefSeq" id="WP_134852693.1">
    <property type="nucleotide sequence ID" value="NZ_SPNC01000238.1"/>
</dbReference>
<dbReference type="AlphaFoldDB" id="A0A4Y8WMD4"/>
<name>A0A4Y8WMD4_9PORP</name>
<organism evidence="1 2">
    <name type="scientific">Porphyromonas levii</name>
    <dbReference type="NCBI Taxonomy" id="28114"/>
    <lineage>
        <taxon>Bacteria</taxon>
        <taxon>Pseudomonadati</taxon>
        <taxon>Bacteroidota</taxon>
        <taxon>Bacteroidia</taxon>
        <taxon>Bacteroidales</taxon>
        <taxon>Porphyromonadaceae</taxon>
        <taxon>Porphyromonas</taxon>
    </lineage>
</organism>
<protein>
    <submittedName>
        <fullName evidence="1">BREX-4 system phosphatase PglZ</fullName>
    </submittedName>
</protein>